<feature type="transmembrane region" description="Helical" evidence="8">
    <location>
        <begin position="453"/>
        <end position="475"/>
    </location>
</feature>
<evidence type="ECO:0000256" key="3">
    <source>
        <dbReference type="ARBA" id="ARBA00022475"/>
    </source>
</evidence>
<protein>
    <submittedName>
        <fullName evidence="10">Type VII secretion integral membrane protein EccD</fullName>
    </submittedName>
</protein>
<feature type="compositionally biased region" description="Basic and acidic residues" evidence="7">
    <location>
        <begin position="9"/>
        <end position="36"/>
    </location>
</feature>
<feature type="transmembrane region" description="Helical" evidence="8">
    <location>
        <begin position="302"/>
        <end position="322"/>
    </location>
</feature>
<evidence type="ECO:0000313" key="10">
    <source>
        <dbReference type="EMBL" id="WXG71466.1"/>
    </source>
</evidence>
<dbReference type="InterPro" id="IPR006707">
    <property type="entry name" value="T7SS_EccD"/>
</dbReference>
<evidence type="ECO:0000256" key="5">
    <source>
        <dbReference type="ARBA" id="ARBA00022989"/>
    </source>
</evidence>
<evidence type="ECO:0000256" key="8">
    <source>
        <dbReference type="SAM" id="Phobius"/>
    </source>
</evidence>
<evidence type="ECO:0000256" key="1">
    <source>
        <dbReference type="ARBA" id="ARBA00004651"/>
    </source>
</evidence>
<dbReference type="Gene3D" id="3.10.20.90">
    <property type="entry name" value="Phosphatidylinositol 3-kinase Catalytic Subunit, Chain A, domain 1"/>
    <property type="match status" value="1"/>
</dbReference>
<keyword evidence="6 8" id="KW-0472">Membrane</keyword>
<feature type="transmembrane region" description="Helical" evidence="8">
    <location>
        <begin position="201"/>
        <end position="221"/>
    </location>
</feature>
<dbReference type="InterPro" id="IPR024962">
    <property type="entry name" value="YukD-like"/>
</dbReference>
<feature type="transmembrane region" description="Helical" evidence="8">
    <location>
        <begin position="160"/>
        <end position="181"/>
    </location>
</feature>
<accession>A0ABZ2PY65</accession>
<feature type="transmembrane region" description="Helical" evidence="8">
    <location>
        <begin position="368"/>
        <end position="391"/>
    </location>
</feature>
<reference evidence="10 11" key="1">
    <citation type="submission" date="2024-03" db="EMBL/GenBank/DDBJ databases">
        <title>Natural products discovery in diverse microorganisms through a two-stage MS feature dereplication strategy.</title>
        <authorList>
            <person name="Zhang R."/>
        </authorList>
    </citation>
    <scope>NUCLEOTIDE SEQUENCE [LARGE SCALE GENOMIC DNA]</scope>
    <source>
        <strain evidence="10 11">18930</strain>
    </source>
</reference>
<sequence>MTGDLSQAVDRRGLHSRNDGAAVRGDDAPSRSDAGHRGTAPLDLCRLTVLGESVQVDMALPTDVPISLLLPGIVDVLDSRGPSAATDRQGRSWVLSKVGMPPIAGTLTLNEASIRDGELLVLGAADAPAPPPLFDDLMYAVAATGSEAAGLWTARTAQRVGFAVGAIAIVLACLSLLRPVLDVGDTGSGNASSPADVEAGIGAAVAAVLFVVAGAIVGRFYRDDRTGVVLSGCALPLMFTSGIRFVPGEFGAPHLLLGGALVGASAILALRLGNHGTALFTASASAAGLVCGASALTLFVELPLATVGAGTAVIALAGLAIAPRISMMQARLPLPPVPTAGAPLDENDEEDQPSAADLAHLARRARSYLTGLVCAACAAAATGALLAALGSGSVDRIYWPGVSLALATALILVLRGRTFAEVHHAVPLVAGGSTIVLVLTSSVVFAVRDQSLAIFTACVFLALAALFFGSFIPVREYSPVLRRAAELVEYAAIAVVIPVACWVCGLYSAMRAL</sequence>
<dbReference type="Pfam" id="PF08817">
    <property type="entry name" value="YukD"/>
    <property type="match status" value="1"/>
</dbReference>
<evidence type="ECO:0000256" key="6">
    <source>
        <dbReference type="ARBA" id="ARBA00023136"/>
    </source>
</evidence>
<keyword evidence="5 8" id="KW-1133">Transmembrane helix</keyword>
<dbReference type="RefSeq" id="WP_338893190.1">
    <property type="nucleotide sequence ID" value="NZ_CP147846.1"/>
</dbReference>
<gene>
    <name evidence="10" type="primary">eccD</name>
    <name evidence="10" type="ORF">WDS16_13835</name>
</gene>
<dbReference type="NCBIfam" id="TIGR03920">
    <property type="entry name" value="T7SS_EccD"/>
    <property type="match status" value="1"/>
</dbReference>
<keyword evidence="4 8" id="KW-0812">Transmembrane</keyword>
<feature type="transmembrane region" description="Helical" evidence="8">
    <location>
        <begin position="426"/>
        <end position="447"/>
    </location>
</feature>
<dbReference type="PIRSF" id="PIRSF017804">
    <property type="entry name" value="Secretion_EccD1"/>
    <property type="match status" value="1"/>
</dbReference>
<dbReference type="Pfam" id="PF19053">
    <property type="entry name" value="EccD"/>
    <property type="match status" value="1"/>
</dbReference>
<comment type="subcellular location">
    <subcellularLocation>
        <location evidence="1">Cell membrane</location>
        <topology evidence="1">Multi-pass membrane protein</topology>
    </subcellularLocation>
</comment>
<name>A0ABZ2PY65_9NOCA</name>
<dbReference type="InterPro" id="IPR044049">
    <property type="entry name" value="EccD_transm"/>
</dbReference>
<dbReference type="Proteomes" id="UP001432000">
    <property type="component" value="Chromosome"/>
</dbReference>
<feature type="transmembrane region" description="Helical" evidence="8">
    <location>
        <begin position="397"/>
        <end position="414"/>
    </location>
</feature>
<feature type="transmembrane region" description="Helical" evidence="8">
    <location>
        <begin position="252"/>
        <end position="270"/>
    </location>
</feature>
<dbReference type="EMBL" id="CP147846">
    <property type="protein sequence ID" value="WXG71466.1"/>
    <property type="molecule type" value="Genomic_DNA"/>
</dbReference>
<evidence type="ECO:0000313" key="11">
    <source>
        <dbReference type="Proteomes" id="UP001432000"/>
    </source>
</evidence>
<evidence type="ECO:0000256" key="4">
    <source>
        <dbReference type="ARBA" id="ARBA00022692"/>
    </source>
</evidence>
<evidence type="ECO:0000256" key="7">
    <source>
        <dbReference type="SAM" id="MobiDB-lite"/>
    </source>
</evidence>
<keyword evidence="11" id="KW-1185">Reference proteome</keyword>
<comment type="similarity">
    <text evidence="2">Belongs to the EccD/Snm4 family.</text>
</comment>
<feature type="transmembrane region" description="Helical" evidence="8">
    <location>
        <begin position="277"/>
        <end position="296"/>
    </location>
</feature>
<keyword evidence="3" id="KW-1003">Cell membrane</keyword>
<feature type="region of interest" description="Disordered" evidence="7">
    <location>
        <begin position="1"/>
        <end position="38"/>
    </location>
</feature>
<feature type="transmembrane region" description="Helical" evidence="8">
    <location>
        <begin position="487"/>
        <end position="510"/>
    </location>
</feature>
<feature type="domain" description="EccD-like transmembrane" evidence="9">
    <location>
        <begin position="158"/>
        <end position="513"/>
    </location>
</feature>
<feature type="transmembrane region" description="Helical" evidence="8">
    <location>
        <begin position="228"/>
        <end position="246"/>
    </location>
</feature>
<evidence type="ECO:0000259" key="9">
    <source>
        <dbReference type="Pfam" id="PF19053"/>
    </source>
</evidence>
<evidence type="ECO:0000256" key="2">
    <source>
        <dbReference type="ARBA" id="ARBA00006162"/>
    </source>
</evidence>
<proteinExistence type="inferred from homology"/>
<organism evidence="10 11">
    <name type="scientific">Rhodococcus sovatensis</name>
    <dbReference type="NCBI Taxonomy" id="1805840"/>
    <lineage>
        <taxon>Bacteria</taxon>
        <taxon>Bacillati</taxon>
        <taxon>Actinomycetota</taxon>
        <taxon>Actinomycetes</taxon>
        <taxon>Mycobacteriales</taxon>
        <taxon>Nocardiaceae</taxon>
        <taxon>Rhodococcus</taxon>
    </lineage>
</organism>